<keyword evidence="8" id="KW-1185">Reference proteome</keyword>
<dbReference type="InterPro" id="IPR010998">
    <property type="entry name" value="Integrase_recombinase_N"/>
</dbReference>
<accession>A0ABN2E501</accession>
<dbReference type="PANTHER" id="PTHR30349:SF41">
    <property type="entry name" value="INTEGRASE_RECOMBINASE PROTEIN MJ0367-RELATED"/>
    <property type="match status" value="1"/>
</dbReference>
<dbReference type="EMBL" id="BAAAOS010000041">
    <property type="protein sequence ID" value="GAA1593781.1"/>
    <property type="molecule type" value="Genomic_DNA"/>
</dbReference>
<organism evidence="7 8">
    <name type="scientific">Kribbella sancticallisti</name>
    <dbReference type="NCBI Taxonomy" id="460087"/>
    <lineage>
        <taxon>Bacteria</taxon>
        <taxon>Bacillati</taxon>
        <taxon>Actinomycetota</taxon>
        <taxon>Actinomycetes</taxon>
        <taxon>Propionibacteriales</taxon>
        <taxon>Kribbellaceae</taxon>
        <taxon>Kribbella</taxon>
    </lineage>
</organism>
<dbReference type="RefSeq" id="WP_344218832.1">
    <property type="nucleotide sequence ID" value="NZ_BAAAOS010000041.1"/>
</dbReference>
<sequence length="356" mass="39084">MDKVVTAIRDEVGAVSAKTCKTVISGVFSLAVRQGAIQANPVRELESLDASPLKAPRSFTDDELAKWFAMVSQDRRAVLADVPDLSIFLLGTGVRISESLAVLWSEVDFASNEVHVNSQINRVKGKGLVRRRTKSRAGQRILTLPEWAMDMLRRRFSADVRPDQPIFADAIGGFRDPNNVRKSLRMARQPVGSDRRRELGKVLAKARRDAGLTQVDAVQRLGCPKNRISLIETGRVRVDVPEALMLAQTYRLSAAPRKALLDLVAEAGEPSIADELDWVTSHNFRKTTATLLDEAGQTPRQVADQLGQSRPSMTQDVYFGRRARNPEAASALAKVMPTEGTDQKHGVKHGQEGSGS</sequence>
<keyword evidence="3" id="KW-0233">DNA recombination</keyword>
<dbReference type="InterPro" id="IPR001387">
    <property type="entry name" value="Cro/C1-type_HTH"/>
</dbReference>
<dbReference type="InterPro" id="IPR050090">
    <property type="entry name" value="Tyrosine_recombinase_XerCD"/>
</dbReference>
<dbReference type="Proteomes" id="UP001500393">
    <property type="component" value="Unassembled WGS sequence"/>
</dbReference>
<dbReference type="InterPro" id="IPR010982">
    <property type="entry name" value="Lambda_DNA-bd_dom_sf"/>
</dbReference>
<feature type="domain" description="Tyr recombinase" evidence="6">
    <location>
        <begin position="54"/>
        <end position="333"/>
    </location>
</feature>
<keyword evidence="2" id="KW-0238">DNA-binding</keyword>
<dbReference type="PANTHER" id="PTHR30349">
    <property type="entry name" value="PHAGE INTEGRASE-RELATED"/>
    <property type="match status" value="1"/>
</dbReference>
<dbReference type="InterPro" id="IPR013762">
    <property type="entry name" value="Integrase-like_cat_sf"/>
</dbReference>
<dbReference type="InterPro" id="IPR011010">
    <property type="entry name" value="DNA_brk_join_enz"/>
</dbReference>
<evidence type="ECO:0000256" key="4">
    <source>
        <dbReference type="SAM" id="MobiDB-lite"/>
    </source>
</evidence>
<comment type="similarity">
    <text evidence="1">Belongs to the 'phage' integrase family.</text>
</comment>
<name>A0ABN2E501_9ACTN</name>
<feature type="compositionally biased region" description="Basic and acidic residues" evidence="4">
    <location>
        <begin position="341"/>
        <end position="356"/>
    </location>
</feature>
<proteinExistence type="inferred from homology"/>
<dbReference type="Gene3D" id="1.10.443.10">
    <property type="entry name" value="Intergrase catalytic core"/>
    <property type="match status" value="1"/>
</dbReference>
<dbReference type="SMART" id="SM00530">
    <property type="entry name" value="HTH_XRE"/>
    <property type="match status" value="1"/>
</dbReference>
<dbReference type="Gene3D" id="1.10.260.40">
    <property type="entry name" value="lambda repressor-like DNA-binding domains"/>
    <property type="match status" value="1"/>
</dbReference>
<evidence type="ECO:0000313" key="8">
    <source>
        <dbReference type="Proteomes" id="UP001500393"/>
    </source>
</evidence>
<dbReference type="InterPro" id="IPR002104">
    <property type="entry name" value="Integrase_catalytic"/>
</dbReference>
<dbReference type="SUPFAM" id="SSF56349">
    <property type="entry name" value="DNA breaking-rejoining enzymes"/>
    <property type="match status" value="2"/>
</dbReference>
<evidence type="ECO:0000259" key="5">
    <source>
        <dbReference type="PROSITE" id="PS50943"/>
    </source>
</evidence>
<evidence type="ECO:0000256" key="2">
    <source>
        <dbReference type="ARBA" id="ARBA00023125"/>
    </source>
</evidence>
<dbReference type="CDD" id="cd00093">
    <property type="entry name" value="HTH_XRE"/>
    <property type="match status" value="1"/>
</dbReference>
<evidence type="ECO:0000256" key="1">
    <source>
        <dbReference type="ARBA" id="ARBA00008857"/>
    </source>
</evidence>
<dbReference type="SUPFAM" id="SSF47413">
    <property type="entry name" value="lambda repressor-like DNA-binding domains"/>
    <property type="match status" value="1"/>
</dbReference>
<evidence type="ECO:0008006" key="9">
    <source>
        <dbReference type="Google" id="ProtNLM"/>
    </source>
</evidence>
<evidence type="ECO:0000256" key="3">
    <source>
        <dbReference type="ARBA" id="ARBA00023172"/>
    </source>
</evidence>
<gene>
    <name evidence="7" type="ORF">GCM10009789_54830</name>
</gene>
<evidence type="ECO:0000259" key="6">
    <source>
        <dbReference type="PROSITE" id="PS51898"/>
    </source>
</evidence>
<feature type="domain" description="HTH cro/C1-type" evidence="5">
    <location>
        <begin position="203"/>
        <end position="257"/>
    </location>
</feature>
<evidence type="ECO:0000313" key="7">
    <source>
        <dbReference type="EMBL" id="GAA1593781.1"/>
    </source>
</evidence>
<reference evidence="8" key="1">
    <citation type="journal article" date="2019" name="Int. J. Syst. Evol. Microbiol.">
        <title>The Global Catalogue of Microorganisms (GCM) 10K type strain sequencing project: providing services to taxonomists for standard genome sequencing and annotation.</title>
        <authorList>
            <consortium name="The Broad Institute Genomics Platform"/>
            <consortium name="The Broad Institute Genome Sequencing Center for Infectious Disease"/>
            <person name="Wu L."/>
            <person name="Ma J."/>
        </authorList>
    </citation>
    <scope>NUCLEOTIDE SEQUENCE [LARGE SCALE GENOMIC DNA]</scope>
    <source>
        <strain evidence="8">JCM 14969</strain>
    </source>
</reference>
<dbReference type="Gene3D" id="1.10.150.130">
    <property type="match status" value="1"/>
</dbReference>
<dbReference type="PROSITE" id="PS51898">
    <property type="entry name" value="TYR_RECOMBINASE"/>
    <property type="match status" value="1"/>
</dbReference>
<dbReference type="PROSITE" id="PS50943">
    <property type="entry name" value="HTH_CROC1"/>
    <property type="match status" value="1"/>
</dbReference>
<dbReference type="Pfam" id="PF13560">
    <property type="entry name" value="HTH_31"/>
    <property type="match status" value="1"/>
</dbReference>
<comment type="caution">
    <text evidence="7">The sequence shown here is derived from an EMBL/GenBank/DDBJ whole genome shotgun (WGS) entry which is preliminary data.</text>
</comment>
<feature type="region of interest" description="Disordered" evidence="4">
    <location>
        <begin position="334"/>
        <end position="356"/>
    </location>
</feature>
<protein>
    <recommendedName>
        <fullName evidence="9">Phage integrase family protein</fullName>
    </recommendedName>
</protein>